<dbReference type="GO" id="GO:0006352">
    <property type="term" value="P:DNA-templated transcription initiation"/>
    <property type="evidence" value="ECO:0007669"/>
    <property type="project" value="InterPro"/>
</dbReference>
<dbReference type="InterPro" id="IPR000943">
    <property type="entry name" value="RNA_pol_sigma70"/>
</dbReference>
<keyword evidence="5" id="KW-0804">Transcription</keyword>
<dbReference type="Gene3D" id="1.10.601.10">
    <property type="entry name" value="RNA Polymerase Primary Sigma Factor"/>
    <property type="match status" value="1"/>
</dbReference>
<evidence type="ECO:0000256" key="3">
    <source>
        <dbReference type="ARBA" id="ARBA00023082"/>
    </source>
</evidence>
<evidence type="ECO:0000256" key="2">
    <source>
        <dbReference type="ARBA" id="ARBA00023015"/>
    </source>
</evidence>
<reference evidence="7 8" key="1">
    <citation type="journal article" date="2021" name="Sci. Rep.">
        <title>The genome of the diatom Chaetoceros tenuissimus carries an ancient integrated fragment of an extant virus.</title>
        <authorList>
            <person name="Hongo Y."/>
            <person name="Kimura K."/>
            <person name="Takaki Y."/>
            <person name="Yoshida Y."/>
            <person name="Baba S."/>
            <person name="Kobayashi G."/>
            <person name="Nagasaki K."/>
            <person name="Hano T."/>
            <person name="Tomaru Y."/>
        </authorList>
    </citation>
    <scope>NUCLEOTIDE SEQUENCE [LARGE SCALE GENOMIC DNA]</scope>
    <source>
        <strain evidence="7 8">NIES-3715</strain>
    </source>
</reference>
<dbReference type="InterPro" id="IPR050239">
    <property type="entry name" value="Sigma-70_RNA_pol_init_factors"/>
</dbReference>
<dbReference type="Proteomes" id="UP001054902">
    <property type="component" value="Unassembled WGS sequence"/>
</dbReference>
<dbReference type="InterPro" id="IPR036388">
    <property type="entry name" value="WH-like_DNA-bd_sf"/>
</dbReference>
<dbReference type="InterPro" id="IPR013324">
    <property type="entry name" value="RNA_pol_sigma_r3/r4-like"/>
</dbReference>
<organism evidence="7 8">
    <name type="scientific">Chaetoceros tenuissimus</name>
    <dbReference type="NCBI Taxonomy" id="426638"/>
    <lineage>
        <taxon>Eukaryota</taxon>
        <taxon>Sar</taxon>
        <taxon>Stramenopiles</taxon>
        <taxon>Ochrophyta</taxon>
        <taxon>Bacillariophyta</taxon>
        <taxon>Coscinodiscophyceae</taxon>
        <taxon>Chaetocerotophycidae</taxon>
        <taxon>Chaetocerotales</taxon>
        <taxon>Chaetocerotaceae</taxon>
        <taxon>Chaetoceros</taxon>
    </lineage>
</organism>
<dbReference type="InterPro" id="IPR014284">
    <property type="entry name" value="RNA_pol_sigma-70_dom"/>
</dbReference>
<dbReference type="SUPFAM" id="SSF88946">
    <property type="entry name" value="Sigma2 domain of RNA polymerase sigma factors"/>
    <property type="match status" value="1"/>
</dbReference>
<dbReference type="Pfam" id="PF04542">
    <property type="entry name" value="Sigma70_r2"/>
    <property type="match status" value="1"/>
</dbReference>
<evidence type="ECO:0000313" key="7">
    <source>
        <dbReference type="EMBL" id="GFH51657.1"/>
    </source>
</evidence>
<accession>A0AAD3CT03</accession>
<evidence type="ECO:0000256" key="5">
    <source>
        <dbReference type="ARBA" id="ARBA00023163"/>
    </source>
</evidence>
<dbReference type="GO" id="GO:0003677">
    <property type="term" value="F:DNA binding"/>
    <property type="evidence" value="ECO:0007669"/>
    <property type="project" value="UniProtKB-KW"/>
</dbReference>
<protein>
    <recommendedName>
        <fullName evidence="6">RNA polymerase sigma-70 region 2 domain-containing protein</fullName>
    </recommendedName>
</protein>
<keyword evidence="3" id="KW-0731">Sigma factor</keyword>
<keyword evidence="2" id="KW-0805">Transcription regulation</keyword>
<gene>
    <name evidence="7" type="ORF">CTEN210_08133</name>
</gene>
<dbReference type="InterPro" id="IPR013325">
    <property type="entry name" value="RNA_pol_sigma_r2"/>
</dbReference>
<dbReference type="PRINTS" id="PR00046">
    <property type="entry name" value="SIGMA70FCT"/>
</dbReference>
<proteinExistence type="inferred from homology"/>
<dbReference type="PANTHER" id="PTHR30603">
    <property type="entry name" value="RNA POLYMERASE SIGMA FACTOR RPO"/>
    <property type="match status" value="1"/>
</dbReference>
<comment type="similarity">
    <text evidence="1">Belongs to the sigma-70 factor family.</text>
</comment>
<evidence type="ECO:0000256" key="4">
    <source>
        <dbReference type="ARBA" id="ARBA00023125"/>
    </source>
</evidence>
<evidence type="ECO:0000256" key="1">
    <source>
        <dbReference type="ARBA" id="ARBA00007788"/>
    </source>
</evidence>
<name>A0AAD3CT03_9STRA</name>
<dbReference type="Gene3D" id="1.10.10.10">
    <property type="entry name" value="Winged helix-like DNA-binding domain superfamily/Winged helix DNA-binding domain"/>
    <property type="match status" value="1"/>
</dbReference>
<dbReference type="GO" id="GO:0016987">
    <property type="term" value="F:sigma factor activity"/>
    <property type="evidence" value="ECO:0007669"/>
    <property type="project" value="UniProtKB-KW"/>
</dbReference>
<feature type="domain" description="RNA polymerase sigma-70 region 2" evidence="6">
    <location>
        <begin position="158"/>
        <end position="225"/>
    </location>
</feature>
<evidence type="ECO:0000313" key="8">
    <source>
        <dbReference type="Proteomes" id="UP001054902"/>
    </source>
</evidence>
<dbReference type="PANTHER" id="PTHR30603:SF47">
    <property type="entry name" value="RNA POLYMERASE SIGMA FACTOR SIGD, CHLOROPLASTIC"/>
    <property type="match status" value="1"/>
</dbReference>
<dbReference type="AlphaFoldDB" id="A0AAD3CT03"/>
<evidence type="ECO:0000259" key="6">
    <source>
        <dbReference type="Pfam" id="PF04542"/>
    </source>
</evidence>
<keyword evidence="4" id="KW-0238">DNA-binding</keyword>
<keyword evidence="8" id="KW-1185">Reference proteome</keyword>
<dbReference type="InterPro" id="IPR007627">
    <property type="entry name" value="RNA_pol_sigma70_r2"/>
</dbReference>
<dbReference type="SUPFAM" id="SSF88659">
    <property type="entry name" value="Sigma3 and sigma4 domains of RNA polymerase sigma factors"/>
    <property type="match status" value="1"/>
</dbReference>
<dbReference type="EMBL" id="BLLK01000045">
    <property type="protein sequence ID" value="GFH51657.1"/>
    <property type="molecule type" value="Genomic_DNA"/>
</dbReference>
<comment type="caution">
    <text evidence="7">The sequence shown here is derived from an EMBL/GenBank/DDBJ whole genome shotgun (WGS) entry which is preliminary data.</text>
</comment>
<sequence>MKRTRSEQKRYSDARMASVSNRTSKAMILCLALVQAMPSTAFTSIPIKPVVLGQQTLATPTHTHAKLNTNLYATSSTELSISSSKKSVKSRQFKLSHEEMMAYFEVYEEYKLLKKRISDLGLSEESLEIQSQFLNIPLQQLQAINVSGQEARQRLLVANIPLVKHTVKKVHQTRKASSFSREDLVQEGTIGLAKAIDKFDYTLGHRFSTYAVYWIKASITRFVQQTDEMIRVPEYMERAIRLIDNFVKDDEVLSSNSDLASIDMDEVAVSTGLSQSVVKEALKVKQRRLLNFARGEGYTYLEDYMMKGNRLQAEYVDPQSSNPEMNIDVLGQFLSMKEMEALSLRYGLMQEEEEAMASMSTSRDYEAEAENDLFGPQGILSAPTPMQAQSKSTKPVMKATITMQKGGRWGEAMSFKEVGEHMRVSAEYGRRLCSSALKKLQTAAEDGRLDPAMLF</sequence>
<dbReference type="NCBIfam" id="TIGR02937">
    <property type="entry name" value="sigma70-ECF"/>
    <property type="match status" value="1"/>
</dbReference>